<protein>
    <submittedName>
        <fullName evidence="2">Uncharacterized protein</fullName>
    </submittedName>
</protein>
<feature type="region of interest" description="Disordered" evidence="1">
    <location>
        <begin position="109"/>
        <end position="135"/>
    </location>
</feature>
<gene>
    <name evidence="2" type="ORF">E3E12_07780</name>
</gene>
<dbReference type="KEGG" id="swf:E3E12_07780"/>
<reference evidence="2 3" key="1">
    <citation type="submission" date="2019-03" db="EMBL/GenBank/DDBJ databases">
        <title>The complete genome sequence of Swingsia_sp. F3b2 LMG30590(T).</title>
        <authorList>
            <person name="Chua K.-O."/>
            <person name="Chan K.-G."/>
            <person name="See-Too W.-S."/>
        </authorList>
    </citation>
    <scope>NUCLEOTIDE SEQUENCE [LARGE SCALE GENOMIC DNA]</scope>
    <source>
        <strain evidence="2 3">F3b2</strain>
    </source>
</reference>
<name>A0A4Y6UDJ5_9PROT</name>
<dbReference type="EMBL" id="CP038231">
    <property type="protein sequence ID" value="QDH14095.1"/>
    <property type="molecule type" value="Genomic_DNA"/>
</dbReference>
<proteinExistence type="predicted"/>
<accession>A0A4Y6UDJ5</accession>
<dbReference type="RefSeq" id="WP_141443799.1">
    <property type="nucleotide sequence ID" value="NZ_CP038231.1"/>
</dbReference>
<feature type="compositionally biased region" description="Polar residues" evidence="1">
    <location>
        <begin position="11"/>
        <end position="28"/>
    </location>
</feature>
<evidence type="ECO:0000256" key="1">
    <source>
        <dbReference type="SAM" id="MobiDB-lite"/>
    </source>
</evidence>
<sequence length="135" mass="13840">MAKAAPALKTSKATQANPTRHPGQSTGTAKPCPSPAAEGPEAAQHVRQLAQLHGADAITVLADIMMTAPDPKVQMAAAKELLDWGFNPKTAPEGNGGQAPFQGFTIQFVQPTEPEPAEPAAPENAEKGAETGPAP</sequence>
<dbReference type="AlphaFoldDB" id="A0A4Y6UDJ5"/>
<evidence type="ECO:0000313" key="3">
    <source>
        <dbReference type="Proteomes" id="UP000318709"/>
    </source>
</evidence>
<keyword evidence="3" id="KW-1185">Reference proteome</keyword>
<dbReference type="Proteomes" id="UP000318709">
    <property type="component" value="Chromosome"/>
</dbReference>
<organism evidence="2 3">
    <name type="scientific">Formicincola oecophyllae</name>
    <dbReference type="NCBI Taxonomy" id="2558361"/>
    <lineage>
        <taxon>Bacteria</taxon>
        <taxon>Pseudomonadati</taxon>
        <taxon>Pseudomonadota</taxon>
        <taxon>Alphaproteobacteria</taxon>
        <taxon>Acetobacterales</taxon>
        <taxon>Acetobacteraceae</taxon>
        <taxon>Formicincola</taxon>
    </lineage>
</organism>
<evidence type="ECO:0000313" key="2">
    <source>
        <dbReference type="EMBL" id="QDH14095.1"/>
    </source>
</evidence>
<feature type="region of interest" description="Disordered" evidence="1">
    <location>
        <begin position="1"/>
        <end position="46"/>
    </location>
</feature>